<evidence type="ECO:0000256" key="7">
    <source>
        <dbReference type="SAM" id="MobiDB-lite"/>
    </source>
</evidence>
<dbReference type="InterPro" id="IPR013325">
    <property type="entry name" value="RNA_pol_sigma_r2"/>
</dbReference>
<protein>
    <recommendedName>
        <fullName evidence="6">RNA polymerase sigma factor</fullName>
    </recommendedName>
</protein>
<evidence type="ECO:0000256" key="4">
    <source>
        <dbReference type="ARBA" id="ARBA00023125"/>
    </source>
</evidence>
<evidence type="ECO:0000256" key="2">
    <source>
        <dbReference type="ARBA" id="ARBA00023015"/>
    </source>
</evidence>
<keyword evidence="2 6" id="KW-0805">Transcription regulation</keyword>
<name>A0A2T0TFM0_9ACTN</name>
<accession>A0A2T0TFM0</accession>
<dbReference type="Pfam" id="PF04542">
    <property type="entry name" value="Sigma70_r2"/>
    <property type="match status" value="1"/>
</dbReference>
<evidence type="ECO:0000256" key="3">
    <source>
        <dbReference type="ARBA" id="ARBA00023082"/>
    </source>
</evidence>
<keyword evidence="3 6" id="KW-0731">Sigma factor</keyword>
<dbReference type="PROSITE" id="PS01063">
    <property type="entry name" value="SIGMA70_ECF"/>
    <property type="match status" value="1"/>
</dbReference>
<keyword evidence="4 6" id="KW-0238">DNA-binding</keyword>
<dbReference type="GO" id="GO:0006352">
    <property type="term" value="P:DNA-templated transcription initiation"/>
    <property type="evidence" value="ECO:0007669"/>
    <property type="project" value="InterPro"/>
</dbReference>
<dbReference type="GO" id="GO:0003677">
    <property type="term" value="F:DNA binding"/>
    <property type="evidence" value="ECO:0007669"/>
    <property type="project" value="UniProtKB-KW"/>
</dbReference>
<evidence type="ECO:0000259" key="9">
    <source>
        <dbReference type="Pfam" id="PF04545"/>
    </source>
</evidence>
<dbReference type="InterPro" id="IPR039425">
    <property type="entry name" value="RNA_pol_sigma-70-like"/>
</dbReference>
<evidence type="ECO:0000256" key="5">
    <source>
        <dbReference type="ARBA" id="ARBA00023163"/>
    </source>
</evidence>
<feature type="region of interest" description="Disordered" evidence="7">
    <location>
        <begin position="1"/>
        <end position="56"/>
    </location>
</feature>
<dbReference type="InterPro" id="IPR007630">
    <property type="entry name" value="RNA_pol_sigma70_r4"/>
</dbReference>
<keyword evidence="5 6" id="KW-0804">Transcription</keyword>
<dbReference type="InterPro" id="IPR007627">
    <property type="entry name" value="RNA_pol_sigma70_r2"/>
</dbReference>
<dbReference type="Pfam" id="PF04545">
    <property type="entry name" value="Sigma70_r4"/>
    <property type="match status" value="1"/>
</dbReference>
<dbReference type="InterPro" id="IPR000838">
    <property type="entry name" value="RNA_pol_sigma70_ECF_CS"/>
</dbReference>
<evidence type="ECO:0000256" key="6">
    <source>
        <dbReference type="RuleBase" id="RU000716"/>
    </source>
</evidence>
<dbReference type="InterPro" id="IPR013324">
    <property type="entry name" value="RNA_pol_sigma_r3/r4-like"/>
</dbReference>
<evidence type="ECO:0000259" key="8">
    <source>
        <dbReference type="Pfam" id="PF04542"/>
    </source>
</evidence>
<comment type="caution">
    <text evidence="10">The sequence shown here is derived from an EMBL/GenBank/DDBJ whole genome shotgun (WGS) entry which is preliminary data.</text>
</comment>
<sequence length="236" mass="25319">MRQDLAAPHPSRARGGTLQQGRGTGPRTGWSGSIVGRVTTEATPAAPDAAGPDDEEVGRRFAAGDEQALAWAYERWAARVHGMAVRAFGPGPDAEDVTQQTFVSAWTGRSGFRPEQGPLPAWLAGVARHKIADTWARRDRQRRAAEAAAAEARRAPATGPAPVDAAVADRVLLLGELDRLGQPQRGIIELAFFADLTHSQIAERTGLPLGTVKSHIRRTLERLRDRLEVDGAALHA</sequence>
<dbReference type="SUPFAM" id="SSF88946">
    <property type="entry name" value="Sigma2 domain of RNA polymerase sigma factors"/>
    <property type="match status" value="1"/>
</dbReference>
<organism evidence="10 11">
    <name type="scientific">Geodermatophilus tzadiensis</name>
    <dbReference type="NCBI Taxonomy" id="1137988"/>
    <lineage>
        <taxon>Bacteria</taxon>
        <taxon>Bacillati</taxon>
        <taxon>Actinomycetota</taxon>
        <taxon>Actinomycetes</taxon>
        <taxon>Geodermatophilales</taxon>
        <taxon>Geodermatophilaceae</taxon>
        <taxon>Geodermatophilus</taxon>
    </lineage>
</organism>
<feature type="compositionally biased region" description="Low complexity" evidence="7">
    <location>
        <begin position="14"/>
        <end position="29"/>
    </location>
</feature>
<feature type="compositionally biased region" description="Low complexity" evidence="7">
    <location>
        <begin position="146"/>
        <end position="161"/>
    </location>
</feature>
<evidence type="ECO:0000313" key="10">
    <source>
        <dbReference type="EMBL" id="PRY44418.1"/>
    </source>
</evidence>
<dbReference type="GO" id="GO:0016987">
    <property type="term" value="F:sigma factor activity"/>
    <property type="evidence" value="ECO:0007669"/>
    <property type="project" value="UniProtKB-KW"/>
</dbReference>
<feature type="domain" description="RNA polymerase sigma-70 region 2" evidence="8">
    <location>
        <begin position="73"/>
        <end position="140"/>
    </location>
</feature>
<dbReference type="InterPro" id="IPR014284">
    <property type="entry name" value="RNA_pol_sigma-70_dom"/>
</dbReference>
<dbReference type="Proteomes" id="UP000239210">
    <property type="component" value="Unassembled WGS sequence"/>
</dbReference>
<dbReference type="EMBL" id="PVTG01000016">
    <property type="protein sequence ID" value="PRY44418.1"/>
    <property type="molecule type" value="Genomic_DNA"/>
</dbReference>
<dbReference type="Gene3D" id="1.10.10.10">
    <property type="entry name" value="Winged helix-like DNA-binding domain superfamily/Winged helix DNA-binding domain"/>
    <property type="match status" value="1"/>
</dbReference>
<evidence type="ECO:0000313" key="11">
    <source>
        <dbReference type="Proteomes" id="UP000239210"/>
    </source>
</evidence>
<keyword evidence="11" id="KW-1185">Reference proteome</keyword>
<evidence type="ECO:0000256" key="1">
    <source>
        <dbReference type="ARBA" id="ARBA00010641"/>
    </source>
</evidence>
<dbReference type="PANTHER" id="PTHR43133">
    <property type="entry name" value="RNA POLYMERASE ECF-TYPE SIGMA FACTO"/>
    <property type="match status" value="1"/>
</dbReference>
<feature type="domain" description="RNA polymerase sigma-70 region 4" evidence="9">
    <location>
        <begin position="177"/>
        <end position="224"/>
    </location>
</feature>
<dbReference type="PANTHER" id="PTHR43133:SF62">
    <property type="entry name" value="RNA POLYMERASE SIGMA FACTOR SIGZ"/>
    <property type="match status" value="1"/>
</dbReference>
<feature type="compositionally biased region" description="Low complexity" evidence="7">
    <location>
        <begin position="39"/>
        <end position="50"/>
    </location>
</feature>
<feature type="region of interest" description="Disordered" evidence="7">
    <location>
        <begin position="138"/>
        <end position="161"/>
    </location>
</feature>
<gene>
    <name evidence="10" type="ORF">LY71_11698</name>
</gene>
<proteinExistence type="inferred from homology"/>
<dbReference type="InterPro" id="IPR036388">
    <property type="entry name" value="WH-like_DNA-bd_sf"/>
</dbReference>
<dbReference type="SUPFAM" id="SSF88659">
    <property type="entry name" value="Sigma3 and sigma4 domains of RNA polymerase sigma factors"/>
    <property type="match status" value="1"/>
</dbReference>
<dbReference type="AlphaFoldDB" id="A0A2T0TFM0"/>
<comment type="similarity">
    <text evidence="1 6">Belongs to the sigma-70 factor family. ECF subfamily.</text>
</comment>
<dbReference type="CDD" id="cd06171">
    <property type="entry name" value="Sigma70_r4"/>
    <property type="match status" value="1"/>
</dbReference>
<dbReference type="Gene3D" id="1.10.1740.10">
    <property type="match status" value="1"/>
</dbReference>
<reference evidence="10 11" key="1">
    <citation type="submission" date="2018-03" db="EMBL/GenBank/DDBJ databases">
        <title>Genomic Encyclopedia of Archaeal and Bacterial Type Strains, Phase II (KMG-II): from individual species to whole genera.</title>
        <authorList>
            <person name="Goeker M."/>
        </authorList>
    </citation>
    <scope>NUCLEOTIDE SEQUENCE [LARGE SCALE GENOMIC DNA]</scope>
    <source>
        <strain evidence="10 11">DSM 45416</strain>
    </source>
</reference>
<dbReference type="NCBIfam" id="TIGR02937">
    <property type="entry name" value="sigma70-ECF"/>
    <property type="match status" value="1"/>
</dbReference>